<protein>
    <submittedName>
        <fullName evidence="1">Uncharacterized protein</fullName>
    </submittedName>
</protein>
<evidence type="ECO:0000313" key="1">
    <source>
        <dbReference type="EMBL" id="KAI0057419.1"/>
    </source>
</evidence>
<reference evidence="1" key="2">
    <citation type="journal article" date="2022" name="New Phytol.">
        <title>Evolutionary transition to the ectomycorrhizal habit in the genomes of a hyperdiverse lineage of mushroom-forming fungi.</title>
        <authorList>
            <person name="Looney B."/>
            <person name="Miyauchi S."/>
            <person name="Morin E."/>
            <person name="Drula E."/>
            <person name="Courty P.E."/>
            <person name="Kohler A."/>
            <person name="Kuo A."/>
            <person name="LaButti K."/>
            <person name="Pangilinan J."/>
            <person name="Lipzen A."/>
            <person name="Riley R."/>
            <person name="Andreopoulos W."/>
            <person name="He G."/>
            <person name="Johnson J."/>
            <person name="Nolan M."/>
            <person name="Tritt A."/>
            <person name="Barry K.W."/>
            <person name="Grigoriev I.V."/>
            <person name="Nagy L.G."/>
            <person name="Hibbett D."/>
            <person name="Henrissat B."/>
            <person name="Matheny P.B."/>
            <person name="Labbe J."/>
            <person name="Martin F.M."/>
        </authorList>
    </citation>
    <scope>NUCLEOTIDE SEQUENCE</scope>
    <source>
        <strain evidence="1">HHB10654</strain>
    </source>
</reference>
<dbReference type="Proteomes" id="UP000814140">
    <property type="component" value="Unassembled WGS sequence"/>
</dbReference>
<evidence type="ECO:0000313" key="2">
    <source>
        <dbReference type="Proteomes" id="UP000814140"/>
    </source>
</evidence>
<name>A0ACB8SM14_9AGAM</name>
<dbReference type="EMBL" id="MU277247">
    <property type="protein sequence ID" value="KAI0057419.1"/>
    <property type="molecule type" value="Genomic_DNA"/>
</dbReference>
<sequence>MPPKRSQKNPTVSKDSNDEARPTSTIKGLSVRQQALLVQKLKAATKEQNQAEQAQRELERERDSIPTGPRASKMAALEMKVWERASNKRGRKREQPADIQGNEQPTSKKAKGVSRPLEERDDVADDYQATQNGKRRPAQDTSNDHDLDLGHGEESEGMEEDPEVGAGPDALEYLDEDPHTSASVPLVDRNDETSLQVNPTVPVESDSDLDEGKGDTQPAAEDNYELESADKNVVPLTRGEKNKAEQMGLGMTKNLRGRERPKYGVDVMNASLCQTEIHNMKVATATTMSGIMVIEAIVLQRTTKIILSQSQSGLFKSRAVTPMNKNKKGPASVATKTIWIPTQGQGVGPSPAFPQTMGRKRAGQAEYSDAEDTGGKQSHRRPHNDEWGLTTMTPRGHIAARAEHGERRRGNRYDADREDRDINEETPRRRSGTHGASSPGYHRAGRSERDRNSPRKGKGKSEHERMTSAKRRIPSKAQRKKGVYNDRNNRDPDNEDEDFGSDDSRFDQKPNIVKHQLLQDGWPEDTQPKLTRQGELQNLSQQPEDLMIQSLVDAATNLEADTIKERLLGERKYARLLMKQPRGRMSNFRSDIMAIARDVVPRAFGLDLLQTRAEVALAVKELITDDVYIFPGEFKGDGKWKFDKTQPFCHPAIIEIARRAFFTPDGVIQFPDELYTSSIKTGDAAQERELPMPMVGLIAVAVGANIKEYQTGTFTKMVFSAKAVAPSYKDHMATFKEKLKQPGYHIVMAILYESASGTSADDAAGDGFGRGGQANVHIDPDLVGTTLKLRRRK</sequence>
<gene>
    <name evidence="1" type="ORF">BV25DRAFT_1841648</name>
</gene>
<keyword evidence="2" id="KW-1185">Reference proteome</keyword>
<accession>A0ACB8SM14</accession>
<comment type="caution">
    <text evidence="1">The sequence shown here is derived from an EMBL/GenBank/DDBJ whole genome shotgun (WGS) entry which is preliminary data.</text>
</comment>
<proteinExistence type="predicted"/>
<organism evidence="1 2">
    <name type="scientific">Artomyces pyxidatus</name>
    <dbReference type="NCBI Taxonomy" id="48021"/>
    <lineage>
        <taxon>Eukaryota</taxon>
        <taxon>Fungi</taxon>
        <taxon>Dikarya</taxon>
        <taxon>Basidiomycota</taxon>
        <taxon>Agaricomycotina</taxon>
        <taxon>Agaricomycetes</taxon>
        <taxon>Russulales</taxon>
        <taxon>Auriscalpiaceae</taxon>
        <taxon>Artomyces</taxon>
    </lineage>
</organism>
<reference evidence="1" key="1">
    <citation type="submission" date="2021-03" db="EMBL/GenBank/DDBJ databases">
        <authorList>
            <consortium name="DOE Joint Genome Institute"/>
            <person name="Ahrendt S."/>
            <person name="Looney B.P."/>
            <person name="Miyauchi S."/>
            <person name="Morin E."/>
            <person name="Drula E."/>
            <person name="Courty P.E."/>
            <person name="Chicoki N."/>
            <person name="Fauchery L."/>
            <person name="Kohler A."/>
            <person name="Kuo A."/>
            <person name="Labutti K."/>
            <person name="Pangilinan J."/>
            <person name="Lipzen A."/>
            <person name="Riley R."/>
            <person name="Andreopoulos W."/>
            <person name="He G."/>
            <person name="Johnson J."/>
            <person name="Barry K.W."/>
            <person name="Grigoriev I.V."/>
            <person name="Nagy L."/>
            <person name="Hibbett D."/>
            <person name="Henrissat B."/>
            <person name="Matheny P.B."/>
            <person name="Labbe J."/>
            <person name="Martin F."/>
        </authorList>
    </citation>
    <scope>NUCLEOTIDE SEQUENCE</scope>
    <source>
        <strain evidence="1">HHB10654</strain>
    </source>
</reference>